<name>A0A0F9JB91_9ZZZZ</name>
<accession>A0A0F9JB91</accession>
<evidence type="ECO:0000313" key="1">
    <source>
        <dbReference type="EMBL" id="KKM57058.1"/>
    </source>
</evidence>
<dbReference type="AlphaFoldDB" id="A0A0F9JB91"/>
<dbReference type="EMBL" id="LAZR01011857">
    <property type="protein sequence ID" value="KKM57058.1"/>
    <property type="molecule type" value="Genomic_DNA"/>
</dbReference>
<gene>
    <name evidence="1" type="ORF">LCGC14_1551020</name>
</gene>
<protein>
    <submittedName>
        <fullName evidence="1">Uncharacterized protein</fullName>
    </submittedName>
</protein>
<comment type="caution">
    <text evidence="1">The sequence shown here is derived from an EMBL/GenBank/DDBJ whole genome shotgun (WGS) entry which is preliminary data.</text>
</comment>
<feature type="non-terminal residue" evidence="1">
    <location>
        <position position="108"/>
    </location>
</feature>
<reference evidence="1" key="1">
    <citation type="journal article" date="2015" name="Nature">
        <title>Complex archaea that bridge the gap between prokaryotes and eukaryotes.</title>
        <authorList>
            <person name="Spang A."/>
            <person name="Saw J.H."/>
            <person name="Jorgensen S.L."/>
            <person name="Zaremba-Niedzwiedzka K."/>
            <person name="Martijn J."/>
            <person name="Lind A.E."/>
            <person name="van Eijk R."/>
            <person name="Schleper C."/>
            <person name="Guy L."/>
            <person name="Ettema T.J."/>
        </authorList>
    </citation>
    <scope>NUCLEOTIDE SEQUENCE</scope>
</reference>
<sequence>MTKGYNITAEVTPNDGYESGTSINFTLLVGNSMPNITSINLTPSPAYGNATIVPQISTFDDDGDAVTIYYNWYINETQLNLSNTTTINLTTSYFDVGDNVTLKATPYD</sequence>
<proteinExistence type="predicted"/>
<organism evidence="1">
    <name type="scientific">marine sediment metagenome</name>
    <dbReference type="NCBI Taxonomy" id="412755"/>
    <lineage>
        <taxon>unclassified sequences</taxon>
        <taxon>metagenomes</taxon>
        <taxon>ecological metagenomes</taxon>
    </lineage>
</organism>